<evidence type="ECO:0000256" key="7">
    <source>
        <dbReference type="ARBA" id="ARBA00022679"/>
    </source>
</evidence>
<reference evidence="17 18" key="1">
    <citation type="journal article" date="2023" name="Genes (Basel)">
        <title>Chromosome-Level Genome Assembly and Circadian Gene Repertoire of the Patagonia Blennie Eleginops maclovinus-The Closest Ancestral Proxy of Antarctic Cryonotothenioids.</title>
        <authorList>
            <person name="Cheng C.C."/>
            <person name="Rivera-Colon A.G."/>
            <person name="Minhas B.F."/>
            <person name="Wilson L."/>
            <person name="Rayamajhi N."/>
            <person name="Vargas-Chacoff L."/>
            <person name="Catchen J.M."/>
        </authorList>
    </citation>
    <scope>NUCLEOTIDE SEQUENCE [LARGE SCALE GENOMIC DNA]</scope>
    <source>
        <strain evidence="17">JMC-PN-2008</strain>
    </source>
</reference>
<evidence type="ECO:0000256" key="12">
    <source>
        <dbReference type="ARBA" id="ARBA00023970"/>
    </source>
</evidence>
<dbReference type="SUPFAM" id="SSF53167">
    <property type="entry name" value="Purine and uridine phosphorylases"/>
    <property type="match status" value="1"/>
</dbReference>
<dbReference type="InterPro" id="IPR011268">
    <property type="entry name" value="Purine_phosphorylase"/>
</dbReference>
<dbReference type="Gene3D" id="3.40.50.1580">
    <property type="entry name" value="Nucleoside phosphorylase domain"/>
    <property type="match status" value="1"/>
</dbReference>
<feature type="binding site" evidence="15">
    <location>
        <position position="210"/>
    </location>
    <ligand>
        <name>a purine D-ribonucleoside</name>
        <dbReference type="ChEBI" id="CHEBI:142355"/>
    </ligand>
</feature>
<evidence type="ECO:0000313" key="17">
    <source>
        <dbReference type="EMBL" id="KAK5867884.1"/>
    </source>
</evidence>
<evidence type="ECO:0000256" key="9">
    <source>
        <dbReference type="ARBA" id="ARBA00023918"/>
    </source>
</evidence>
<comment type="caution">
    <text evidence="17">The sequence shown here is derived from an EMBL/GenBank/DDBJ whole genome shotgun (WGS) entry which is preliminary data.</text>
</comment>
<dbReference type="Pfam" id="PF01048">
    <property type="entry name" value="PNP_UDP_1"/>
    <property type="match status" value="1"/>
</dbReference>
<evidence type="ECO:0000256" key="3">
    <source>
        <dbReference type="ARBA" id="ARBA00011233"/>
    </source>
</evidence>
<comment type="similarity">
    <text evidence="2 14">Belongs to the PNP/MTAP phosphorylase family.</text>
</comment>
<reference evidence="17 18" key="2">
    <citation type="journal article" date="2023" name="Mol. Biol. Evol.">
        <title>Genomics of Secondarily Temperate Adaptation in the Only Non-Antarctic Icefish.</title>
        <authorList>
            <person name="Rivera-Colon A.G."/>
            <person name="Rayamajhi N."/>
            <person name="Minhas B.F."/>
            <person name="Madrigal G."/>
            <person name="Bilyk K.T."/>
            <person name="Yoon V."/>
            <person name="Hune M."/>
            <person name="Gregory S."/>
            <person name="Cheng C.H.C."/>
            <person name="Catchen J.M."/>
        </authorList>
    </citation>
    <scope>NUCLEOTIDE SEQUENCE [LARGE SCALE GENOMIC DNA]</scope>
    <source>
        <strain evidence="17">JMC-PN-2008</strain>
    </source>
</reference>
<dbReference type="Proteomes" id="UP001346869">
    <property type="component" value="Unassembled WGS sequence"/>
</dbReference>
<name>A0AAN8ATB6_ELEMC</name>
<keyword evidence="6 14" id="KW-0328">Glycosyltransferase</keyword>
<accession>A0AAN8ATB6</accession>
<feature type="binding site" evidence="15">
    <location>
        <position position="73"/>
    </location>
    <ligand>
        <name>phosphate</name>
        <dbReference type="ChEBI" id="CHEBI:43474"/>
    </ligand>
</feature>
<feature type="binding site" evidence="15">
    <location>
        <position position="229"/>
    </location>
    <ligand>
        <name>phosphate</name>
        <dbReference type="ChEBI" id="CHEBI:43474"/>
    </ligand>
</feature>
<protein>
    <recommendedName>
        <fullName evidence="5 14">Purine nucleoside phosphorylase</fullName>
        <ecNumber evidence="4 14">2.4.2.1</ecNumber>
    </recommendedName>
    <alternativeName>
        <fullName evidence="14">Inosine-guanosine phosphorylase</fullName>
    </alternativeName>
</protein>
<dbReference type="PROSITE" id="PS01240">
    <property type="entry name" value="PNP_MTAP_2"/>
    <property type="match status" value="1"/>
</dbReference>
<evidence type="ECO:0000256" key="13">
    <source>
        <dbReference type="ARBA" id="ARBA00054498"/>
    </source>
</evidence>
<evidence type="ECO:0000256" key="1">
    <source>
        <dbReference type="ARBA" id="ARBA00005058"/>
    </source>
</evidence>
<keyword evidence="8" id="KW-0660">Purine salvage</keyword>
<evidence type="ECO:0000256" key="4">
    <source>
        <dbReference type="ARBA" id="ARBA00011886"/>
    </source>
</evidence>
<sequence>MEAASSSSSQCSTYSYEEYKETADWLLAHTEQRPKLAIICGSGLGGLGELLVDRTVFKYKDIPRFPTSSVPGHAGQLVFGKLQGRECVCMQGRFHFYEGYNIHTVTYPVRVFSLLGVETLIVTNAAGGLNDCYDVGDIMLIKDHINMPGFAGQNPLCGPNDDRFGVRFPCMSDAYDRELCALAKQTAGEQGCDSFLQEGVYCMVAGPTYETVAECRALQMLGADAVGMSTVPEVVVARHCGLRVLGLSLITNKVVTRYDSTDKANHEEVLKTTERRTHDLQRLVSHLVTKI</sequence>
<comment type="catalytic activity">
    <reaction evidence="11 14">
        <text>2'-deoxyinosine + phosphate = 2-deoxy-alpha-D-ribose 1-phosphate + hypoxanthine</text>
        <dbReference type="Rhea" id="RHEA:27750"/>
        <dbReference type="ChEBI" id="CHEBI:17368"/>
        <dbReference type="ChEBI" id="CHEBI:28997"/>
        <dbReference type="ChEBI" id="CHEBI:43474"/>
        <dbReference type="ChEBI" id="CHEBI:57259"/>
        <dbReference type="EC" id="2.4.2.1"/>
    </reaction>
</comment>
<dbReference type="InterPro" id="IPR018099">
    <property type="entry name" value="Purine_phosphorylase-2_CS"/>
</dbReference>
<dbReference type="GO" id="GO:0005737">
    <property type="term" value="C:cytoplasm"/>
    <property type="evidence" value="ECO:0007669"/>
    <property type="project" value="TreeGrafter"/>
</dbReference>
<dbReference type="InterPro" id="IPR035994">
    <property type="entry name" value="Nucleoside_phosphorylase_sf"/>
</dbReference>
<dbReference type="GO" id="GO:0006166">
    <property type="term" value="P:purine ribonucleoside salvage"/>
    <property type="evidence" value="ECO:0007669"/>
    <property type="project" value="UniProtKB-KW"/>
</dbReference>
<feature type="binding site" evidence="15">
    <location>
        <begin position="93"/>
        <end position="95"/>
    </location>
    <ligand>
        <name>phosphate</name>
        <dbReference type="ChEBI" id="CHEBI:43474"/>
    </ligand>
</feature>
<comment type="function">
    <text evidence="13">Catalyzes the phosphorolytic breakdown of the N-glycosidic bond in the beta-(deoxy)ribonucleoside molecules, with the formation of the corresponding free purine bases and pentose-1-phosphate. Preferentially acts on 6-oxopurine nucleosides including inosine and guanosine.</text>
</comment>
<comment type="function">
    <text evidence="14">The purine nucleoside phosphorylases catalyze the phosphorolytic breakdown of the N-glycosidic bond in the beta-(deoxy)ribonucleoside molecules, with the formation of the corresponding free purine bases and pentose-1-phosphate.</text>
</comment>
<dbReference type="EMBL" id="JAUZQC010000008">
    <property type="protein sequence ID" value="KAK5867884.1"/>
    <property type="molecule type" value="Genomic_DNA"/>
</dbReference>
<dbReference type="NCBIfam" id="TIGR01700">
    <property type="entry name" value="PNPH"/>
    <property type="match status" value="1"/>
</dbReference>
<evidence type="ECO:0000256" key="14">
    <source>
        <dbReference type="PIRNR" id="PIRNR000477"/>
    </source>
</evidence>
<organism evidence="17 18">
    <name type="scientific">Eleginops maclovinus</name>
    <name type="common">Patagonian blennie</name>
    <name type="synonym">Eleginus maclovinus</name>
    <dbReference type="NCBI Taxonomy" id="56733"/>
    <lineage>
        <taxon>Eukaryota</taxon>
        <taxon>Metazoa</taxon>
        <taxon>Chordata</taxon>
        <taxon>Craniata</taxon>
        <taxon>Vertebrata</taxon>
        <taxon>Euteleostomi</taxon>
        <taxon>Actinopterygii</taxon>
        <taxon>Neopterygii</taxon>
        <taxon>Teleostei</taxon>
        <taxon>Neoteleostei</taxon>
        <taxon>Acanthomorphata</taxon>
        <taxon>Eupercaria</taxon>
        <taxon>Perciformes</taxon>
        <taxon>Notothenioidei</taxon>
        <taxon>Eleginopidae</taxon>
        <taxon>Eleginops</taxon>
    </lineage>
</organism>
<feature type="binding site" evidence="15">
    <location>
        <position position="42"/>
    </location>
    <ligand>
        <name>phosphate</name>
        <dbReference type="ChEBI" id="CHEBI:43474"/>
    </ligand>
</feature>
<gene>
    <name evidence="17" type="ORF">PBY51_012340</name>
</gene>
<dbReference type="NCBIfam" id="TIGR01697">
    <property type="entry name" value="PNPH-PUNA-XAPA"/>
    <property type="match status" value="1"/>
</dbReference>
<feature type="binding site" evidence="15">
    <location>
        <position position="252"/>
    </location>
    <ligand>
        <name>a purine D-ribonucleoside</name>
        <dbReference type="ChEBI" id="CHEBI:142355"/>
    </ligand>
</feature>
<dbReference type="InterPro" id="IPR011270">
    <property type="entry name" value="Pur_Nuc_Pase_Ino/Guo-sp"/>
</dbReference>
<evidence type="ECO:0000256" key="15">
    <source>
        <dbReference type="PIRSR" id="PIRSR000477-2"/>
    </source>
</evidence>
<dbReference type="PANTHER" id="PTHR11904">
    <property type="entry name" value="METHYLTHIOADENOSINE/PURINE NUCLEOSIDE PHOSPHORYLASE"/>
    <property type="match status" value="1"/>
</dbReference>
<evidence type="ECO:0000256" key="10">
    <source>
        <dbReference type="ARBA" id="ARBA00023929"/>
    </source>
</evidence>
<comment type="catalytic activity">
    <reaction evidence="10 14">
        <text>2'-deoxyguanosine + phosphate = 2-deoxy-alpha-D-ribose 1-phosphate + guanine</text>
        <dbReference type="Rhea" id="RHEA:27738"/>
        <dbReference type="ChEBI" id="CHEBI:16235"/>
        <dbReference type="ChEBI" id="CHEBI:17172"/>
        <dbReference type="ChEBI" id="CHEBI:43474"/>
        <dbReference type="ChEBI" id="CHEBI:57259"/>
        <dbReference type="EC" id="2.4.2.1"/>
    </reaction>
</comment>
<comment type="pathway">
    <text evidence="1 14">Purine metabolism; purine nucleoside salvage.</text>
</comment>
<comment type="subunit">
    <text evidence="3">Homotrimer.</text>
</comment>
<keyword evidence="7 14" id="KW-0808">Transferase</keyword>
<dbReference type="FunFam" id="3.40.50.1580:FF:000004">
    <property type="entry name" value="Purine nucleoside phosphorylase"/>
    <property type="match status" value="1"/>
</dbReference>
<dbReference type="GO" id="GO:0004731">
    <property type="term" value="F:purine-nucleoside phosphorylase activity"/>
    <property type="evidence" value="ECO:0007669"/>
    <property type="project" value="UniProtKB-EC"/>
</dbReference>
<evidence type="ECO:0000256" key="5">
    <source>
        <dbReference type="ARBA" id="ARBA00013834"/>
    </source>
</evidence>
<dbReference type="InterPro" id="IPR000845">
    <property type="entry name" value="Nucleoside_phosphorylase_d"/>
</dbReference>
<proteinExistence type="inferred from homology"/>
<evidence type="ECO:0000259" key="16">
    <source>
        <dbReference type="Pfam" id="PF01048"/>
    </source>
</evidence>
<dbReference type="EC" id="2.4.2.1" evidence="4 14"/>
<evidence type="ECO:0000256" key="8">
    <source>
        <dbReference type="ARBA" id="ARBA00022726"/>
    </source>
</evidence>
<feature type="binding site" evidence="15">
    <location>
        <position position="125"/>
    </location>
    <ligand>
        <name>phosphate</name>
        <dbReference type="ChEBI" id="CHEBI:43474"/>
    </ligand>
</feature>
<evidence type="ECO:0000256" key="2">
    <source>
        <dbReference type="ARBA" id="ARBA00006751"/>
    </source>
</evidence>
<comment type="catalytic activity">
    <reaction evidence="9 14">
        <text>inosine + phosphate = alpha-D-ribose 1-phosphate + hypoxanthine</text>
        <dbReference type="Rhea" id="RHEA:27646"/>
        <dbReference type="ChEBI" id="CHEBI:17368"/>
        <dbReference type="ChEBI" id="CHEBI:17596"/>
        <dbReference type="ChEBI" id="CHEBI:43474"/>
        <dbReference type="ChEBI" id="CHEBI:57720"/>
        <dbReference type="EC" id="2.4.2.1"/>
    </reaction>
</comment>
<dbReference type="PIRSF" id="PIRSF000477">
    <property type="entry name" value="PurNPase"/>
    <property type="match status" value="1"/>
</dbReference>
<dbReference type="NCBIfam" id="NF006054">
    <property type="entry name" value="PRK08202.1"/>
    <property type="match status" value="1"/>
</dbReference>
<evidence type="ECO:0000313" key="18">
    <source>
        <dbReference type="Proteomes" id="UP001346869"/>
    </source>
</evidence>
<comment type="catalytic activity">
    <reaction evidence="12 14">
        <text>guanosine + phosphate = alpha-D-ribose 1-phosphate + guanine</text>
        <dbReference type="Rhea" id="RHEA:13233"/>
        <dbReference type="ChEBI" id="CHEBI:16235"/>
        <dbReference type="ChEBI" id="CHEBI:16750"/>
        <dbReference type="ChEBI" id="CHEBI:43474"/>
        <dbReference type="ChEBI" id="CHEBI:57720"/>
        <dbReference type="EC" id="2.4.2.1"/>
    </reaction>
</comment>
<evidence type="ECO:0000256" key="11">
    <source>
        <dbReference type="ARBA" id="ARBA00023950"/>
    </source>
</evidence>
<dbReference type="AlphaFoldDB" id="A0AAN8ATB6"/>
<feature type="domain" description="Nucleoside phosphorylase" evidence="16">
    <location>
        <begin position="35"/>
        <end position="288"/>
    </location>
</feature>
<dbReference type="CDD" id="cd09009">
    <property type="entry name" value="PNP-EcPNPII_like"/>
    <property type="match status" value="1"/>
</dbReference>
<keyword evidence="18" id="KW-1185">Reference proteome</keyword>
<dbReference type="PANTHER" id="PTHR11904:SF26">
    <property type="entry name" value="PURINE NUCLEOSIDE PHOSPHORYLASE"/>
    <property type="match status" value="1"/>
</dbReference>
<evidence type="ECO:0000256" key="6">
    <source>
        <dbReference type="ARBA" id="ARBA00022676"/>
    </source>
</evidence>